<accession>A0A8H3BB22</accession>
<name>A0A8H3BB22_9AGAM</name>
<evidence type="ECO:0000313" key="2">
    <source>
        <dbReference type="EMBL" id="CAE6451508.1"/>
    </source>
</evidence>
<dbReference type="AlphaFoldDB" id="A0A8H3BB22"/>
<proteinExistence type="predicted"/>
<keyword evidence="1" id="KW-1133">Transmembrane helix</keyword>
<gene>
    <name evidence="2" type="ORF">RDB_LOCUS146377</name>
</gene>
<evidence type="ECO:0000256" key="1">
    <source>
        <dbReference type="SAM" id="Phobius"/>
    </source>
</evidence>
<comment type="caution">
    <text evidence="2">The sequence shown here is derived from an EMBL/GenBank/DDBJ whole genome shotgun (WGS) entry which is preliminary data.</text>
</comment>
<organism evidence="2 3">
    <name type="scientific">Rhizoctonia solani</name>
    <dbReference type="NCBI Taxonomy" id="456999"/>
    <lineage>
        <taxon>Eukaryota</taxon>
        <taxon>Fungi</taxon>
        <taxon>Dikarya</taxon>
        <taxon>Basidiomycota</taxon>
        <taxon>Agaricomycotina</taxon>
        <taxon>Agaricomycetes</taxon>
        <taxon>Cantharellales</taxon>
        <taxon>Ceratobasidiaceae</taxon>
        <taxon>Rhizoctonia</taxon>
    </lineage>
</organism>
<reference evidence="2" key="1">
    <citation type="submission" date="2021-01" db="EMBL/GenBank/DDBJ databases">
        <authorList>
            <person name="Kaushik A."/>
        </authorList>
    </citation>
    <scope>NUCLEOTIDE SEQUENCE</scope>
    <source>
        <strain evidence="2">AG1-1C</strain>
    </source>
</reference>
<evidence type="ECO:0000313" key="3">
    <source>
        <dbReference type="Proteomes" id="UP000663846"/>
    </source>
</evidence>
<feature type="transmembrane region" description="Helical" evidence="1">
    <location>
        <begin position="147"/>
        <end position="172"/>
    </location>
</feature>
<dbReference type="Proteomes" id="UP000663846">
    <property type="component" value="Unassembled WGS sequence"/>
</dbReference>
<keyword evidence="1" id="KW-0472">Membrane</keyword>
<protein>
    <recommendedName>
        <fullName evidence="4">Transmembrane protein</fullName>
    </recommendedName>
</protein>
<keyword evidence="1" id="KW-0812">Transmembrane</keyword>
<sequence>MSSHYSFLGALSQKNSVPSSDAETLHQHENRATRRRPLNAWISTTLPLAIHCILSVGIILFILVFLNGRSFNTADHTSYVQTPEGKLPVSFSLTQPEIVAIISTLIVVQKGALAAWVTPSCWRIALFLMEQRGLDRRDLKLLIKYRLLMPWTYITSLPTFMIGTLLLTSLIATLASPILTSSIAWSPWNMPIIGLPTSPIRFQVLNGSEFGSKTNWTQSTVYQSKVMREKIAQKSLGLVAIAWQRDTEKGVLKRVSHSVEGLAIGSTIDNITLPYFATHSIDWIKDADEVPSYVKEIGPRKAMTGSLSLSPVEPPLGGHGTALLVPDLSGPVDWKADTLVSRTIEDKRLLIYYYRMRGIPSTTGLPPDVYQMADGLDQYVFAWVTFSAGAGTCKHYQCVVSSRLTIQNSTPIELEPHLVTFQALSMATTISASLVGGNISIPSMWNNIDDFIEGLLVRAYSGAWTSIVDTVASGLTGGSVNSTYHPALPVLAARINKSQVYGWLGLQLSVTLLGIFFLALQYSRSEFPLVGDATLTAFYLDTTGLSESDSPHTFVKGTLVVQEEDNKLKVKAE</sequence>
<feature type="transmembrane region" description="Helical" evidence="1">
    <location>
        <begin position="40"/>
        <end position="66"/>
    </location>
</feature>
<dbReference type="EMBL" id="CAJMWS010000563">
    <property type="protein sequence ID" value="CAE6451508.1"/>
    <property type="molecule type" value="Genomic_DNA"/>
</dbReference>
<evidence type="ECO:0008006" key="4">
    <source>
        <dbReference type="Google" id="ProtNLM"/>
    </source>
</evidence>